<evidence type="ECO:0000259" key="2">
    <source>
        <dbReference type="Pfam" id="PF01658"/>
    </source>
</evidence>
<dbReference type="RefSeq" id="WP_142231520.1">
    <property type="nucleotide sequence ID" value="NZ_CP022310.1"/>
</dbReference>
<dbReference type="Gene3D" id="3.30.360.10">
    <property type="entry name" value="Dihydrodipicolinate Reductase, domain 2"/>
    <property type="match status" value="1"/>
</dbReference>
<evidence type="ECO:0000313" key="3">
    <source>
        <dbReference type="EMBL" id="QDI68399.1"/>
    </source>
</evidence>
<protein>
    <submittedName>
        <fullName evidence="3">Myo-inositol-1-phosphate synthase</fullName>
    </submittedName>
</protein>
<dbReference type="SUPFAM" id="SSF51735">
    <property type="entry name" value="NAD(P)-binding Rossmann-fold domains"/>
    <property type="match status" value="1"/>
</dbReference>
<dbReference type="Proteomes" id="UP000316215">
    <property type="component" value="Chromosome"/>
</dbReference>
<evidence type="ECO:0000313" key="4">
    <source>
        <dbReference type="Proteomes" id="UP000316215"/>
    </source>
</evidence>
<dbReference type="PIRSF" id="PIRSF015578">
    <property type="entry name" value="Myoinos-ppht_syn"/>
    <property type="match status" value="1"/>
</dbReference>
<dbReference type="InterPro" id="IPR036291">
    <property type="entry name" value="NAD(P)-bd_dom_sf"/>
</dbReference>
<reference evidence="3 4" key="1">
    <citation type="submission" date="2017-07" db="EMBL/GenBank/DDBJ databases">
        <title>The Complete Genome of Streptomyces asterosporus-ZSY.</title>
        <authorList>
            <person name="Zhang S."/>
        </authorList>
    </citation>
    <scope>NUCLEOTIDE SEQUENCE [LARGE SCALE GENOMIC DNA]</scope>
    <source>
        <strain evidence="3 4">DSM 41452</strain>
    </source>
</reference>
<organism evidence="3 4">
    <name type="scientific">Streptomyces calvus</name>
    <dbReference type="NCBI Taxonomy" id="67282"/>
    <lineage>
        <taxon>Bacteria</taxon>
        <taxon>Bacillati</taxon>
        <taxon>Actinomycetota</taxon>
        <taxon>Actinomycetes</taxon>
        <taxon>Kitasatosporales</taxon>
        <taxon>Streptomycetaceae</taxon>
        <taxon>Streptomyces</taxon>
    </lineage>
</organism>
<dbReference type="PANTHER" id="PTHR11510">
    <property type="entry name" value="MYO-INOSITOL-1 PHOSPHATE SYNTHASE"/>
    <property type="match status" value="1"/>
</dbReference>
<dbReference type="KEGG" id="sast:CD934_06695"/>
<comment type="similarity">
    <text evidence="1">Belongs to the myo-inositol 1-phosphate synthase family.</text>
</comment>
<evidence type="ECO:0000256" key="1">
    <source>
        <dbReference type="ARBA" id="ARBA00010813"/>
    </source>
</evidence>
<dbReference type="GO" id="GO:0006021">
    <property type="term" value="P:inositol biosynthetic process"/>
    <property type="evidence" value="ECO:0007669"/>
    <property type="project" value="InterPro"/>
</dbReference>
<dbReference type="EMBL" id="CP022310">
    <property type="protein sequence ID" value="QDI68399.1"/>
    <property type="molecule type" value="Genomic_DNA"/>
</dbReference>
<dbReference type="GO" id="GO:0008654">
    <property type="term" value="P:phospholipid biosynthetic process"/>
    <property type="evidence" value="ECO:0007669"/>
    <property type="project" value="InterPro"/>
</dbReference>
<accession>A0A514JM62</accession>
<dbReference type="AlphaFoldDB" id="A0A514JM62"/>
<name>A0A514JM62_9ACTN</name>
<dbReference type="SUPFAM" id="SSF55347">
    <property type="entry name" value="Glyceraldehyde-3-phosphate dehydrogenase-like, C-terminal domain"/>
    <property type="match status" value="1"/>
</dbReference>
<gene>
    <name evidence="3" type="ORF">CD934_06695</name>
</gene>
<keyword evidence="4" id="KW-1185">Reference proteome</keyword>
<feature type="domain" description="Myo-inositol-1-phosphate synthase GAPDH-like" evidence="2">
    <location>
        <begin position="221"/>
        <end position="325"/>
    </location>
</feature>
<dbReference type="Pfam" id="PF01658">
    <property type="entry name" value="Inos-1-P_synth"/>
    <property type="match status" value="1"/>
</dbReference>
<dbReference type="Gene3D" id="3.40.50.720">
    <property type="entry name" value="NAD(P)-binding Rossmann-like Domain"/>
    <property type="match status" value="1"/>
</dbReference>
<dbReference type="GO" id="GO:0004512">
    <property type="term" value="F:inositol-3-phosphate synthase activity"/>
    <property type="evidence" value="ECO:0007669"/>
    <property type="project" value="InterPro"/>
</dbReference>
<dbReference type="InterPro" id="IPR002587">
    <property type="entry name" value="Myo-inos-1-P_Synthase"/>
</dbReference>
<dbReference type="InterPro" id="IPR013021">
    <property type="entry name" value="Myo-inos-1-P_Synthase_GAPDH"/>
</dbReference>
<proteinExistence type="inferred from homology"/>
<dbReference type="Pfam" id="PF07994">
    <property type="entry name" value="NAD_binding_5"/>
    <property type="match status" value="1"/>
</dbReference>
<sequence length="388" mass="40302">MRTGVWLVGGRGSVAAATVAGTAGVRAGALPATGLVSELPAFRDVPLPALDDLVFGGHDPATEGLVKRVERLAADGVVPHGLPALVRTDLEAADAEIRPGLTGTGRTAGTADAAVDALAADIADFRRRTGAADVVVINVASTEPPARPHPAHASWELLGAALHRPDDAGVLPPSSLYACAALRAGCPFVDFTPSTGARLPALDELARRQGLAYAGSDGKTGETLVKSVLAPMFALRALSVRSWSGTNLLGGGDGAALADPRRAAAKIRSKDRLLREQLGGPVQGGVHIHEVPDLGEWKTAWDHIGFEGFLGARMTLQFVWQGCDSALAAPLVLDLARFTALAHRSGVGGPVPELGFFFKDPVASAEHDLNRQFDELVTWARGLSGAHR</sequence>